<evidence type="ECO:0000256" key="14">
    <source>
        <dbReference type="SAM" id="SignalP"/>
    </source>
</evidence>
<dbReference type="PRINTS" id="PR00023">
    <property type="entry name" value="ZPELLUCIDA"/>
</dbReference>
<proteinExistence type="predicted"/>
<dbReference type="Pfam" id="PF23344">
    <property type="entry name" value="ZP-N"/>
    <property type="match status" value="1"/>
</dbReference>
<keyword evidence="3" id="KW-1003">Cell membrane</keyword>
<dbReference type="SMART" id="SM00241">
    <property type="entry name" value="ZP"/>
    <property type="match status" value="1"/>
</dbReference>
<evidence type="ECO:0000313" key="17">
    <source>
        <dbReference type="Proteomes" id="UP000007646"/>
    </source>
</evidence>
<sequence length="525" mass="57904">MAGSGLLWLALASCLLTLASAEQPGFRNPAEPSSYGLDLDCGAPGTPEAHLCFDPCQNYTLLDEPSRSTENTEGTLLCDQDLQGWYRFVGEGGVQIPETCVPVFRCQTAAPLWLNGTHPTLEEGIVNHTACAHWSDNCCLWKTEVSVKACPGGYYVYQLEGTPGCDLRYCTDPSTVVDKCEESCRSEEECRLVNGVWACFCREDLNNSDIQSLQPQLDCGAKEIKVSLDRCRLEGLGFGEEVSAYLRDRNCSSIMQTEERNWISVTSPAQAGACGNILERNKTHAIYQNTFSLVNNFIIRDTILYVNFQCAYPLDMKVSLQTALQPIVSSLNISLDGKGEFVVRMALFQDQNYTSPYEGDVAVLSVESILYVGAILDRGDTSRFNLLLRNCYATPTKDKADPVKYFIIRNSCPNLQDSTIYVEENGVSSESRFSVQMFMFAGNYDLVFLHCEVHLCDFLNEECQPSCSTSRRLSDVVVIDPARVLDLGPITRKGAPSPGVMSGAPSTSGILLAWPTLLLPVLLAW</sequence>
<evidence type="ECO:0000256" key="13">
    <source>
        <dbReference type="ARBA" id="ARBA00023288"/>
    </source>
</evidence>
<dbReference type="GO" id="GO:0016324">
    <property type="term" value="C:apical plasma membrane"/>
    <property type="evidence" value="ECO:0007669"/>
    <property type="project" value="UniProtKB-SubCell"/>
</dbReference>
<keyword evidence="9" id="KW-0391">Immunity</keyword>
<feature type="domain" description="ZP" evidence="15">
    <location>
        <begin position="218"/>
        <end position="470"/>
    </location>
</feature>
<dbReference type="Gene3D" id="2.60.40.4100">
    <property type="entry name" value="Zona pellucida, ZP-C domain"/>
    <property type="match status" value="1"/>
</dbReference>
<dbReference type="Gene3D" id="2.60.40.3210">
    <property type="entry name" value="Zona pellucida, ZP-N domain"/>
    <property type="match status" value="1"/>
</dbReference>
<evidence type="ECO:0000256" key="7">
    <source>
        <dbReference type="ARBA" id="ARBA00022622"/>
    </source>
</evidence>
<dbReference type="Pfam" id="PF00100">
    <property type="entry name" value="Zona_pellucida"/>
    <property type="match status" value="1"/>
</dbReference>
<evidence type="ECO:0000256" key="6">
    <source>
        <dbReference type="ARBA" id="ARBA00022588"/>
    </source>
</evidence>
<keyword evidence="6" id="KW-0399">Innate immunity</keyword>
<dbReference type="GO" id="GO:0098552">
    <property type="term" value="C:side of membrane"/>
    <property type="evidence" value="ECO:0007669"/>
    <property type="project" value="UniProtKB-KW"/>
</dbReference>
<evidence type="ECO:0000256" key="2">
    <source>
        <dbReference type="ARBA" id="ARBA00004613"/>
    </source>
</evidence>
<reference evidence="16" key="3">
    <citation type="submission" date="2025-09" db="UniProtKB">
        <authorList>
            <consortium name="Ensembl"/>
        </authorList>
    </citation>
    <scope>IDENTIFICATION</scope>
    <source>
        <strain evidence="16">Isolate ISIS603380</strain>
    </source>
</reference>
<dbReference type="InterPro" id="IPR057774">
    <property type="entry name" value="D8C_UMOD/GP2/OIT3-like"/>
</dbReference>
<dbReference type="FunCoup" id="G3SMH1">
    <property type="interactions" value="6"/>
</dbReference>
<dbReference type="InParanoid" id="G3SMH1"/>
<keyword evidence="12" id="KW-0325">Glycoprotein</keyword>
<dbReference type="AlphaFoldDB" id="G3SMH1"/>
<dbReference type="InterPro" id="IPR042235">
    <property type="entry name" value="ZP-C_dom"/>
</dbReference>
<dbReference type="GO" id="GO:0005576">
    <property type="term" value="C:extracellular region"/>
    <property type="evidence" value="ECO:0007669"/>
    <property type="project" value="UniProtKB-SubCell"/>
</dbReference>
<dbReference type="InterPro" id="IPR055355">
    <property type="entry name" value="ZP-C"/>
</dbReference>
<dbReference type="InterPro" id="IPR055356">
    <property type="entry name" value="ZP-N"/>
</dbReference>
<dbReference type="HOGENOM" id="CLU_028679_1_0_1"/>
<comment type="subcellular location">
    <subcellularLocation>
        <location evidence="1">Apical cell membrane</location>
        <topology evidence="1">Lipid-anchor</topology>
        <topology evidence="1">GPI-anchor</topology>
    </subcellularLocation>
    <subcellularLocation>
        <location evidence="2">Secreted</location>
    </subcellularLocation>
</comment>
<evidence type="ECO:0000256" key="1">
    <source>
        <dbReference type="ARBA" id="ARBA00004303"/>
    </source>
</evidence>
<keyword evidence="8 14" id="KW-0732">Signal</keyword>
<dbReference type="InterPro" id="IPR017977">
    <property type="entry name" value="ZP_dom_CS"/>
</dbReference>
<keyword evidence="7" id="KW-0336">GPI-anchor</keyword>
<evidence type="ECO:0000256" key="11">
    <source>
        <dbReference type="ARBA" id="ARBA00023157"/>
    </source>
</evidence>
<dbReference type="Ensembl" id="ENSLAFT00000000857.4">
    <property type="protein sequence ID" value="ENSLAFP00000000713.4"/>
    <property type="gene ID" value="ENSLAFG00000000856.4"/>
</dbReference>
<reference evidence="16" key="2">
    <citation type="submission" date="2025-08" db="UniProtKB">
        <authorList>
            <consortium name="Ensembl"/>
        </authorList>
    </citation>
    <scope>IDENTIFICATION</scope>
    <source>
        <strain evidence="16">Isolate ISIS603380</strain>
    </source>
</reference>
<dbReference type="PROSITE" id="PS00682">
    <property type="entry name" value="ZP_1"/>
    <property type="match status" value="1"/>
</dbReference>
<keyword evidence="13" id="KW-0449">Lipoprotein</keyword>
<dbReference type="GO" id="GO:0045087">
    <property type="term" value="P:innate immune response"/>
    <property type="evidence" value="ECO:0007669"/>
    <property type="project" value="UniProtKB-KW"/>
</dbReference>
<dbReference type="eggNOG" id="ENOG502QT6B">
    <property type="taxonomic scope" value="Eukaryota"/>
</dbReference>
<evidence type="ECO:0000259" key="15">
    <source>
        <dbReference type="PROSITE" id="PS51034"/>
    </source>
</evidence>
<dbReference type="FunFam" id="2.60.40.4100:FF:000001">
    <property type="entry name" value="alpha-tectorin isoform X1"/>
    <property type="match status" value="1"/>
</dbReference>
<evidence type="ECO:0000256" key="12">
    <source>
        <dbReference type="ARBA" id="ARBA00023180"/>
    </source>
</evidence>
<evidence type="ECO:0000256" key="4">
    <source>
        <dbReference type="ARBA" id="ARBA00022525"/>
    </source>
</evidence>
<feature type="signal peptide" evidence="14">
    <location>
        <begin position="1"/>
        <end position="21"/>
    </location>
</feature>
<evidence type="ECO:0000256" key="3">
    <source>
        <dbReference type="ARBA" id="ARBA00022475"/>
    </source>
</evidence>
<evidence type="ECO:0000256" key="10">
    <source>
        <dbReference type="ARBA" id="ARBA00023136"/>
    </source>
</evidence>
<dbReference type="OMA" id="AHICFDP"/>
<keyword evidence="17" id="KW-1185">Reference proteome</keyword>
<protein>
    <recommendedName>
        <fullName evidence="15">ZP domain-containing protein</fullName>
    </recommendedName>
</protein>
<keyword evidence="5" id="KW-0245">EGF-like domain</keyword>
<dbReference type="PANTHER" id="PTHR14002:SF16">
    <property type="entry name" value="PANCREATIC SECRETORY GRANULE MEMBRANE MAJOR GLYCOPROTEIN GP2"/>
    <property type="match status" value="1"/>
</dbReference>
<dbReference type="Pfam" id="PF23283">
    <property type="entry name" value="D8C_UMOD"/>
    <property type="match status" value="1"/>
</dbReference>
<dbReference type="GeneTree" id="ENSGT00940000156742"/>
<dbReference type="InterPro" id="IPR048290">
    <property type="entry name" value="ZP_chr"/>
</dbReference>
<keyword evidence="11" id="KW-1015">Disulfide bond</keyword>
<reference evidence="16 17" key="1">
    <citation type="submission" date="2009-06" db="EMBL/GenBank/DDBJ databases">
        <title>The Genome Sequence of Loxodonta africana (African elephant).</title>
        <authorList>
            <person name="Di Palma F."/>
            <person name="Heiman D."/>
            <person name="Young S."/>
            <person name="Johnson J."/>
            <person name="Lander E.S."/>
            <person name="Lindblad-Toh K."/>
        </authorList>
    </citation>
    <scope>NUCLEOTIDE SEQUENCE [LARGE SCALE GENOMIC DNA]</scope>
    <source>
        <strain evidence="16 17">Isolate ISIS603380</strain>
    </source>
</reference>
<organism evidence="16 17">
    <name type="scientific">Loxodonta africana</name>
    <name type="common">African elephant</name>
    <dbReference type="NCBI Taxonomy" id="9785"/>
    <lineage>
        <taxon>Eukaryota</taxon>
        <taxon>Metazoa</taxon>
        <taxon>Chordata</taxon>
        <taxon>Craniata</taxon>
        <taxon>Vertebrata</taxon>
        <taxon>Euteleostomi</taxon>
        <taxon>Mammalia</taxon>
        <taxon>Eutheria</taxon>
        <taxon>Afrotheria</taxon>
        <taxon>Proboscidea</taxon>
        <taxon>Elephantidae</taxon>
        <taxon>Loxodonta</taxon>
    </lineage>
</organism>
<name>G3SMH1_LOXAF</name>
<accession>G3SMH1</accession>
<feature type="chain" id="PRO_5003454161" description="ZP domain-containing protein" evidence="14">
    <location>
        <begin position="22"/>
        <end position="525"/>
    </location>
</feature>
<evidence type="ECO:0000313" key="16">
    <source>
        <dbReference type="Ensembl" id="ENSLAFP00000000713.4"/>
    </source>
</evidence>
<dbReference type="STRING" id="9785.ENSLAFP00000000713"/>
<evidence type="ECO:0000256" key="5">
    <source>
        <dbReference type="ARBA" id="ARBA00022536"/>
    </source>
</evidence>
<dbReference type="PROSITE" id="PS51034">
    <property type="entry name" value="ZP_2"/>
    <property type="match status" value="1"/>
</dbReference>
<evidence type="ECO:0000256" key="8">
    <source>
        <dbReference type="ARBA" id="ARBA00022729"/>
    </source>
</evidence>
<evidence type="ECO:0000256" key="9">
    <source>
        <dbReference type="ARBA" id="ARBA00022859"/>
    </source>
</evidence>
<dbReference type="PANTHER" id="PTHR14002">
    <property type="entry name" value="ENDOGLIN/TGF-BETA RECEPTOR TYPE III"/>
    <property type="match status" value="1"/>
</dbReference>
<dbReference type="Proteomes" id="UP000007646">
    <property type="component" value="Unassembled WGS sequence"/>
</dbReference>
<keyword evidence="4" id="KW-0964">Secreted</keyword>
<dbReference type="FunFam" id="2.60.40.3210:FF:000003">
    <property type="entry name" value="Glycoprotein 2"/>
    <property type="match status" value="1"/>
</dbReference>
<keyword evidence="10" id="KW-0472">Membrane</keyword>
<dbReference type="InterPro" id="IPR001507">
    <property type="entry name" value="ZP_dom"/>
</dbReference>